<evidence type="ECO:0000256" key="5">
    <source>
        <dbReference type="ARBA" id="ARBA00022833"/>
    </source>
</evidence>
<feature type="signal peptide" evidence="11">
    <location>
        <begin position="1"/>
        <end position="23"/>
    </location>
</feature>
<evidence type="ECO:0000256" key="11">
    <source>
        <dbReference type="RuleBase" id="RU361183"/>
    </source>
</evidence>
<feature type="region of interest" description="Disordered" evidence="13">
    <location>
        <begin position="28"/>
        <end position="47"/>
    </location>
</feature>
<evidence type="ECO:0000256" key="9">
    <source>
        <dbReference type="PROSITE-ProRule" id="PRU01005"/>
    </source>
</evidence>
<keyword evidence="3 10" id="KW-0479">Metal-binding</keyword>
<evidence type="ECO:0000256" key="2">
    <source>
        <dbReference type="ARBA" id="ARBA00022670"/>
    </source>
</evidence>
<sequence length="479" mass="53204">MSRLNLVLILVVLCISWEAYVQAAKGGNGHEREEHGNGKHRGHDKNLWDIPDELSTTVKKVKKHIGKLSKEAKDRVLGICKRRNCKEVPEEVKQRKKGILKREFEFRKKFNPSLTMEEVEGHFNAMHRVKQKLLEISGLLNDVTPHDDGTFGHDQLLTETQANNLVDNLDALLKETTEELEELANETLSQVSGTLGSATGTLTETLEETSGTATGTLGGVTGSVTGLLGKRKKRNSLYFEENFAAHWDIGQPIPYAFDTTLSPTEQGMINSALQQISSVSCVRFQFLAKAPSTPHLFYTKFASAGFCGLSYIGKVTPANPIYLSFSCPDFTGVVMHETFHALGVNHHHIRADRDNFITINWDNVNPQQYDYFAVADSKQFTSYGITYDYGSIMHYNSYVAGANPSVQTMIPKFNPSQAVPLMGQRKALRQGDILLLNKMYCKPAACKDANIYCGAWALQNLCGPNQWVTQNCVKSCGGC</sequence>
<proteinExistence type="predicted"/>
<dbReference type="SUPFAM" id="SSF55486">
    <property type="entry name" value="Metalloproteases ('zincins'), catalytic domain"/>
    <property type="match status" value="1"/>
</dbReference>
<feature type="coiled-coil region" evidence="12">
    <location>
        <begin position="159"/>
        <end position="186"/>
    </location>
</feature>
<evidence type="ECO:0000256" key="7">
    <source>
        <dbReference type="ARBA" id="ARBA00023145"/>
    </source>
</evidence>
<keyword evidence="2 10" id="KW-0645">Protease</keyword>
<evidence type="ECO:0000256" key="3">
    <source>
        <dbReference type="ARBA" id="ARBA00022723"/>
    </source>
</evidence>
<dbReference type="GO" id="GO:0008270">
    <property type="term" value="F:zinc ion binding"/>
    <property type="evidence" value="ECO:0007669"/>
    <property type="project" value="UniProtKB-UniRule"/>
</dbReference>
<feature type="domain" description="Peptidase M12A" evidence="15">
    <location>
        <begin position="235"/>
        <end position="442"/>
    </location>
</feature>
<dbReference type="PANTHER" id="PTHR10127">
    <property type="entry name" value="DISCOIDIN, CUB, EGF, LAMININ , AND ZINC METALLOPROTEASE DOMAIN CONTAINING"/>
    <property type="match status" value="1"/>
</dbReference>
<comment type="cofactor">
    <cofactor evidence="10 11">
        <name>Zn(2+)</name>
        <dbReference type="ChEBI" id="CHEBI:29105"/>
    </cofactor>
    <text evidence="10 11">Binds 1 zinc ion per subunit.</text>
</comment>
<evidence type="ECO:0000256" key="12">
    <source>
        <dbReference type="SAM" id="Coils"/>
    </source>
</evidence>
<evidence type="ECO:0000256" key="6">
    <source>
        <dbReference type="ARBA" id="ARBA00023049"/>
    </source>
</evidence>
<name>A0A914EJT7_9BILA</name>
<dbReference type="Pfam" id="PF01549">
    <property type="entry name" value="ShK"/>
    <property type="match status" value="1"/>
</dbReference>
<evidence type="ECO:0000256" key="8">
    <source>
        <dbReference type="ARBA" id="ARBA00023157"/>
    </source>
</evidence>
<dbReference type="InterPro" id="IPR001506">
    <property type="entry name" value="Peptidase_M12A"/>
</dbReference>
<dbReference type="InterPro" id="IPR024079">
    <property type="entry name" value="MetalloPept_cat_dom_sf"/>
</dbReference>
<dbReference type="PANTHER" id="PTHR10127:SF802">
    <property type="entry name" value="ZINC METALLOPROTEINASE NAS-10"/>
    <property type="match status" value="1"/>
</dbReference>
<keyword evidence="4 10" id="KW-0378">Hydrolase</keyword>
<dbReference type="InterPro" id="IPR006026">
    <property type="entry name" value="Peptidase_Metallo"/>
</dbReference>
<reference evidence="17" key="1">
    <citation type="submission" date="2022-11" db="UniProtKB">
        <authorList>
            <consortium name="WormBaseParasite"/>
        </authorList>
    </citation>
    <scope>IDENTIFICATION</scope>
</reference>
<accession>A0A914EJT7</accession>
<feature type="domain" description="ShKT" evidence="14">
    <location>
        <begin position="446"/>
        <end position="479"/>
    </location>
</feature>
<evidence type="ECO:0000256" key="13">
    <source>
        <dbReference type="SAM" id="MobiDB-lite"/>
    </source>
</evidence>
<keyword evidence="5 10" id="KW-0862">Zinc</keyword>
<feature type="chain" id="PRO_5038158085" description="Metalloendopeptidase" evidence="11">
    <location>
        <begin position="24"/>
        <end position="479"/>
    </location>
</feature>
<evidence type="ECO:0000256" key="10">
    <source>
        <dbReference type="PROSITE-ProRule" id="PRU01211"/>
    </source>
</evidence>
<evidence type="ECO:0000256" key="4">
    <source>
        <dbReference type="ARBA" id="ARBA00022801"/>
    </source>
</evidence>
<keyword evidence="7" id="KW-0865">Zymogen</keyword>
<dbReference type="InterPro" id="IPR003582">
    <property type="entry name" value="ShKT_dom"/>
</dbReference>
<evidence type="ECO:0000259" key="15">
    <source>
        <dbReference type="PROSITE" id="PS51864"/>
    </source>
</evidence>
<keyword evidence="6 10" id="KW-0482">Metalloprotease</keyword>
<dbReference type="CDD" id="cd04280">
    <property type="entry name" value="ZnMc_astacin_like"/>
    <property type="match status" value="1"/>
</dbReference>
<dbReference type="Proteomes" id="UP000887540">
    <property type="component" value="Unplaced"/>
</dbReference>
<feature type="active site" evidence="10">
    <location>
        <position position="337"/>
    </location>
</feature>
<keyword evidence="8" id="KW-1015">Disulfide bond</keyword>
<organism evidence="16 17">
    <name type="scientific">Acrobeloides nanus</name>
    <dbReference type="NCBI Taxonomy" id="290746"/>
    <lineage>
        <taxon>Eukaryota</taxon>
        <taxon>Metazoa</taxon>
        <taxon>Ecdysozoa</taxon>
        <taxon>Nematoda</taxon>
        <taxon>Chromadorea</taxon>
        <taxon>Rhabditida</taxon>
        <taxon>Tylenchina</taxon>
        <taxon>Cephalobomorpha</taxon>
        <taxon>Cephaloboidea</taxon>
        <taxon>Cephalobidae</taxon>
        <taxon>Acrobeloides</taxon>
    </lineage>
</organism>
<dbReference type="PROSITE" id="PS51670">
    <property type="entry name" value="SHKT"/>
    <property type="match status" value="1"/>
</dbReference>
<dbReference type="GO" id="GO:0006508">
    <property type="term" value="P:proteolysis"/>
    <property type="evidence" value="ECO:0007669"/>
    <property type="project" value="UniProtKB-KW"/>
</dbReference>
<comment type="caution">
    <text evidence="9">Lacks conserved residue(s) required for the propagation of feature annotation.</text>
</comment>
<dbReference type="GO" id="GO:0004222">
    <property type="term" value="F:metalloendopeptidase activity"/>
    <property type="evidence" value="ECO:0007669"/>
    <property type="project" value="UniProtKB-UniRule"/>
</dbReference>
<dbReference type="PROSITE" id="PS51864">
    <property type="entry name" value="ASTACIN"/>
    <property type="match status" value="1"/>
</dbReference>
<evidence type="ECO:0000313" key="16">
    <source>
        <dbReference type="Proteomes" id="UP000887540"/>
    </source>
</evidence>
<keyword evidence="12" id="KW-0175">Coiled coil</keyword>
<comment type="function">
    <text evidence="1">Metalloprotease.</text>
</comment>
<dbReference type="AlphaFoldDB" id="A0A914EJT7"/>
<feature type="compositionally biased region" description="Basic and acidic residues" evidence="13">
    <location>
        <begin position="28"/>
        <end position="37"/>
    </location>
</feature>
<dbReference type="SMART" id="SM00235">
    <property type="entry name" value="ZnMc"/>
    <property type="match status" value="1"/>
</dbReference>
<feature type="binding site" evidence="10">
    <location>
        <position position="340"/>
    </location>
    <ligand>
        <name>Zn(2+)</name>
        <dbReference type="ChEBI" id="CHEBI:29105"/>
        <note>catalytic</note>
    </ligand>
</feature>
<protein>
    <recommendedName>
        <fullName evidence="11">Metalloendopeptidase</fullName>
        <ecNumber evidence="11">3.4.24.-</ecNumber>
    </recommendedName>
</protein>
<dbReference type="PRINTS" id="PR00480">
    <property type="entry name" value="ASTACIN"/>
</dbReference>
<dbReference type="Gene3D" id="3.40.390.10">
    <property type="entry name" value="Collagenase (Catalytic Domain)"/>
    <property type="match status" value="1"/>
</dbReference>
<dbReference type="EC" id="3.4.24.-" evidence="11"/>
<evidence type="ECO:0000256" key="1">
    <source>
        <dbReference type="ARBA" id="ARBA00002657"/>
    </source>
</evidence>
<feature type="binding site" evidence="10">
    <location>
        <position position="336"/>
    </location>
    <ligand>
        <name>Zn(2+)</name>
        <dbReference type="ChEBI" id="CHEBI:29105"/>
        <note>catalytic</note>
    </ligand>
</feature>
<evidence type="ECO:0000259" key="14">
    <source>
        <dbReference type="PROSITE" id="PS51670"/>
    </source>
</evidence>
<feature type="binding site" evidence="10">
    <location>
        <position position="346"/>
    </location>
    <ligand>
        <name>Zn(2+)</name>
        <dbReference type="ChEBI" id="CHEBI:29105"/>
        <note>catalytic</note>
    </ligand>
</feature>
<evidence type="ECO:0000313" key="17">
    <source>
        <dbReference type="WBParaSite" id="ACRNAN_scaffold826.g26827.t1"/>
    </source>
</evidence>
<keyword evidence="16" id="KW-1185">Reference proteome</keyword>
<dbReference type="WBParaSite" id="ACRNAN_scaffold826.g26827.t1">
    <property type="protein sequence ID" value="ACRNAN_scaffold826.g26827.t1"/>
    <property type="gene ID" value="ACRNAN_scaffold826.g26827"/>
</dbReference>
<dbReference type="Pfam" id="PF01400">
    <property type="entry name" value="Astacin"/>
    <property type="match status" value="1"/>
</dbReference>
<dbReference type="InterPro" id="IPR034035">
    <property type="entry name" value="Astacin-like_dom"/>
</dbReference>
<keyword evidence="11" id="KW-0732">Signal</keyword>